<keyword evidence="3" id="KW-1185">Reference proteome</keyword>
<evidence type="ECO:0000313" key="3">
    <source>
        <dbReference type="Proteomes" id="UP000322667"/>
    </source>
</evidence>
<name>A0A5D2J5E2_GOSTO</name>
<dbReference type="SUPFAM" id="SSF54518">
    <property type="entry name" value="Tubby C-terminal domain-like"/>
    <property type="match status" value="1"/>
</dbReference>
<protein>
    <recommendedName>
        <fullName evidence="4">Protein LURP-one-related 15</fullName>
    </recommendedName>
</protein>
<reference evidence="2 3" key="1">
    <citation type="submission" date="2019-07" db="EMBL/GenBank/DDBJ databases">
        <title>WGS assembly of Gossypium tomentosum.</title>
        <authorList>
            <person name="Chen Z.J."/>
            <person name="Sreedasyam A."/>
            <person name="Ando A."/>
            <person name="Song Q."/>
            <person name="De L."/>
            <person name="Hulse-Kemp A."/>
            <person name="Ding M."/>
            <person name="Ye W."/>
            <person name="Kirkbride R."/>
            <person name="Jenkins J."/>
            <person name="Plott C."/>
            <person name="Lovell J."/>
            <person name="Lin Y.-M."/>
            <person name="Vaughn R."/>
            <person name="Liu B."/>
            <person name="Li W."/>
            <person name="Simpson S."/>
            <person name="Scheffler B."/>
            <person name="Saski C."/>
            <person name="Grover C."/>
            <person name="Hu G."/>
            <person name="Conover J."/>
            <person name="Carlson J."/>
            <person name="Shu S."/>
            <person name="Boston L."/>
            <person name="Williams M."/>
            <person name="Peterson D."/>
            <person name="Mcgee K."/>
            <person name="Jones D."/>
            <person name="Wendel J."/>
            <person name="Stelly D."/>
            <person name="Grimwood J."/>
            <person name="Schmutz J."/>
        </authorList>
    </citation>
    <scope>NUCLEOTIDE SEQUENCE [LARGE SCALE GENOMIC DNA]</scope>
    <source>
        <strain evidence="2">7179.01</strain>
    </source>
</reference>
<dbReference type="InterPro" id="IPR025659">
    <property type="entry name" value="Tubby-like_C"/>
</dbReference>
<gene>
    <name evidence="2" type="ORF">ES332_D10G141000v1</name>
</gene>
<dbReference type="PANTHER" id="PTHR31087">
    <property type="match status" value="1"/>
</dbReference>
<dbReference type="InterPro" id="IPR038595">
    <property type="entry name" value="LOR_sf"/>
</dbReference>
<sequence length="265" mass="29886">MKWPASFFSCGTNCSSWPAMGGKLPGPASGTAPANAYTTESNPIVVIGEQYIAPYPVDLKIQHTVFTVAENNFDITDVNDNPIFKVKNKLFSFPDRRVLLDAAGNPLVSLKQKILSVHRRWRVFRGESDKSSDFLFSVRKSSLVHLKMRTKTTTTTTLDVFLASNTSESLPDFKITEGWRDSSCTIFAGHAIIAQAKYYAQNQYYSESQKIMHKIEYINTKFNTAKAYFGRWLIYLFFNSDDMGLIYVTLLSLAEVDENVSTHVI</sequence>
<dbReference type="EMBL" id="CM017632">
    <property type="protein sequence ID" value="TYH49489.1"/>
    <property type="molecule type" value="Genomic_DNA"/>
</dbReference>
<evidence type="ECO:0000256" key="1">
    <source>
        <dbReference type="ARBA" id="ARBA00005437"/>
    </source>
</evidence>
<dbReference type="InterPro" id="IPR007612">
    <property type="entry name" value="LOR"/>
</dbReference>
<evidence type="ECO:0000313" key="2">
    <source>
        <dbReference type="EMBL" id="TYH49489.1"/>
    </source>
</evidence>
<comment type="similarity">
    <text evidence="1">Belongs to the LOR family.</text>
</comment>
<organism evidence="2 3">
    <name type="scientific">Gossypium tomentosum</name>
    <name type="common">Hawaiian cotton</name>
    <name type="synonym">Gossypium sandvicense</name>
    <dbReference type="NCBI Taxonomy" id="34277"/>
    <lineage>
        <taxon>Eukaryota</taxon>
        <taxon>Viridiplantae</taxon>
        <taxon>Streptophyta</taxon>
        <taxon>Embryophyta</taxon>
        <taxon>Tracheophyta</taxon>
        <taxon>Spermatophyta</taxon>
        <taxon>Magnoliopsida</taxon>
        <taxon>eudicotyledons</taxon>
        <taxon>Gunneridae</taxon>
        <taxon>Pentapetalae</taxon>
        <taxon>rosids</taxon>
        <taxon>malvids</taxon>
        <taxon>Malvales</taxon>
        <taxon>Malvaceae</taxon>
        <taxon>Malvoideae</taxon>
        <taxon>Gossypium</taxon>
    </lineage>
</organism>
<dbReference type="Pfam" id="PF04525">
    <property type="entry name" value="LOR"/>
    <property type="match status" value="1"/>
</dbReference>
<dbReference type="AlphaFoldDB" id="A0A5D2J5E2"/>
<evidence type="ECO:0008006" key="4">
    <source>
        <dbReference type="Google" id="ProtNLM"/>
    </source>
</evidence>
<accession>A0A5D2J5E2</accession>
<dbReference type="PANTHER" id="PTHR31087:SF58">
    <property type="entry name" value="OS07G0230700 PROTEIN"/>
    <property type="match status" value="1"/>
</dbReference>
<proteinExistence type="inferred from homology"/>
<dbReference type="Gene3D" id="2.40.160.200">
    <property type="entry name" value="LURP1-related"/>
    <property type="match status" value="1"/>
</dbReference>
<dbReference type="Proteomes" id="UP000322667">
    <property type="component" value="Chromosome D10"/>
</dbReference>